<dbReference type="GO" id="GO:0003677">
    <property type="term" value="F:DNA binding"/>
    <property type="evidence" value="ECO:0007669"/>
    <property type="project" value="UniProtKB-KW"/>
</dbReference>
<evidence type="ECO:0000256" key="7">
    <source>
        <dbReference type="SAM" id="Phobius"/>
    </source>
</evidence>
<feature type="repeat" description="TPR" evidence="4">
    <location>
        <begin position="269"/>
        <end position="302"/>
    </location>
</feature>
<keyword evidence="1" id="KW-0805">Transcription regulation</keyword>
<dbReference type="SUPFAM" id="SSF48452">
    <property type="entry name" value="TPR-like"/>
    <property type="match status" value="2"/>
</dbReference>
<name>A0ABY1L173_9FLAO</name>
<feature type="region of interest" description="Disordered" evidence="6">
    <location>
        <begin position="467"/>
        <end position="487"/>
    </location>
</feature>
<feature type="transmembrane region" description="Helical" evidence="7">
    <location>
        <begin position="421"/>
        <end position="443"/>
    </location>
</feature>
<keyword evidence="10" id="KW-1185">Reference proteome</keyword>
<dbReference type="SUPFAM" id="SSF46689">
    <property type="entry name" value="Homeodomain-like"/>
    <property type="match status" value="1"/>
</dbReference>
<dbReference type="Proteomes" id="UP000185728">
    <property type="component" value="Unassembled WGS sequence"/>
</dbReference>
<reference evidence="9 10" key="1">
    <citation type="submission" date="2017-01" db="EMBL/GenBank/DDBJ databases">
        <authorList>
            <person name="Varghese N."/>
            <person name="Submissions S."/>
        </authorList>
    </citation>
    <scope>NUCLEOTIDE SEQUENCE [LARGE SCALE GENOMIC DNA]</scope>
    <source>
        <strain evidence="9 10">DSM 2061</strain>
    </source>
</reference>
<comment type="caution">
    <text evidence="9">The sequence shown here is derived from an EMBL/GenBank/DDBJ whole genome shotgun (WGS) entry which is preliminary data.</text>
</comment>
<evidence type="ECO:0000256" key="4">
    <source>
        <dbReference type="PROSITE-ProRule" id="PRU00339"/>
    </source>
</evidence>
<dbReference type="Gene3D" id="1.25.40.10">
    <property type="entry name" value="Tetratricopeptide repeat domain"/>
    <property type="match status" value="2"/>
</dbReference>
<protein>
    <submittedName>
        <fullName evidence="9">AraC-type DNA-binding protein</fullName>
    </submittedName>
</protein>
<keyword evidence="7" id="KW-1133">Transmembrane helix</keyword>
<feature type="coiled-coil region" evidence="5">
    <location>
        <begin position="393"/>
        <end position="420"/>
    </location>
</feature>
<dbReference type="PROSITE" id="PS50005">
    <property type="entry name" value="TPR"/>
    <property type="match status" value="1"/>
</dbReference>
<dbReference type="Gene3D" id="1.10.10.60">
    <property type="entry name" value="Homeodomain-like"/>
    <property type="match status" value="2"/>
</dbReference>
<gene>
    <name evidence="9" type="ORF">SAMN05421766_1094</name>
</gene>
<dbReference type="Pfam" id="PF12833">
    <property type="entry name" value="HTH_18"/>
    <property type="match status" value="1"/>
</dbReference>
<dbReference type="Pfam" id="PF13181">
    <property type="entry name" value="TPR_8"/>
    <property type="match status" value="2"/>
</dbReference>
<evidence type="ECO:0000256" key="2">
    <source>
        <dbReference type="ARBA" id="ARBA00023125"/>
    </source>
</evidence>
<evidence type="ECO:0000313" key="10">
    <source>
        <dbReference type="Proteomes" id="UP000185728"/>
    </source>
</evidence>
<dbReference type="RefSeq" id="WP_076456932.1">
    <property type="nucleotide sequence ID" value="NZ_FTOB01000009.1"/>
</dbReference>
<feature type="domain" description="HTH araC/xylS-type" evidence="8">
    <location>
        <begin position="495"/>
        <end position="604"/>
    </location>
</feature>
<dbReference type="PROSITE" id="PS01124">
    <property type="entry name" value="HTH_ARAC_FAMILY_2"/>
    <property type="match status" value="1"/>
</dbReference>
<accession>A0ABY1L173</accession>
<keyword evidence="3" id="KW-0804">Transcription</keyword>
<dbReference type="EMBL" id="FTOB01000009">
    <property type="protein sequence ID" value="SIT07817.1"/>
    <property type="molecule type" value="Genomic_DNA"/>
</dbReference>
<evidence type="ECO:0000259" key="8">
    <source>
        <dbReference type="PROSITE" id="PS01124"/>
    </source>
</evidence>
<dbReference type="PANTHER" id="PTHR43280">
    <property type="entry name" value="ARAC-FAMILY TRANSCRIPTIONAL REGULATOR"/>
    <property type="match status" value="1"/>
</dbReference>
<dbReference type="InterPro" id="IPR009057">
    <property type="entry name" value="Homeodomain-like_sf"/>
</dbReference>
<proteinExistence type="predicted"/>
<sequence>MNLKRIVIVLFVFVSLQVVGQTYTAQDVEAYLVRLEKLVDEQLAQGNIVFDEKELLDERSRVEGKEKVQVCFKLYNFYIYKSPELAERYNNESLNLSKEIDYTEGYLQSITHQAFIYFMQGKFDQASELLDRLDTENLLGKHPKIIADNNALKSYIHTERGAYDLALDTSLKNLRYGEAIENPYVLMKAYSSVSHLYLRLGQYEKALENCLKGIDHSLALKRTQNILPKIDEIARMVHVLQGSRPASEIYTFYLKLKQKLPGPGGYIESAVFMNIASIYIEQGEFSLAEQYLNRVFKLINENEYRFRLPRAYILRAELSLKRADTTAAIKSYTASYGTARKINAFDVVKDVSQKLAKLHQAKGNVELGQSFSAIHWAVRDSLFSIETNQRIQILEASRRINEISKEKEILEIRTKNQEERYIFILLVLTLTLICGGIATYSYFKVKKKNRLLFYRTKELIQEKIDQQNRALHTDKPEESAPQKSRSQEYIDEDIKEIILIKLKNFEKNNDFLNQKCSLSWLSEELQTNQKYLSQVINHEKKSNFNNYINDLRINYLLKRLVEDEDFRNSKLSYIASVCGFNNQNTFYSAFKKRLGILPSYFIKQLNEEKEKERN</sequence>
<evidence type="ECO:0000256" key="1">
    <source>
        <dbReference type="ARBA" id="ARBA00023015"/>
    </source>
</evidence>
<keyword evidence="4" id="KW-0802">TPR repeat</keyword>
<evidence type="ECO:0000256" key="3">
    <source>
        <dbReference type="ARBA" id="ARBA00023163"/>
    </source>
</evidence>
<organism evidence="9 10">
    <name type="scientific">Zobellia uliginosa</name>
    <dbReference type="NCBI Taxonomy" id="143224"/>
    <lineage>
        <taxon>Bacteria</taxon>
        <taxon>Pseudomonadati</taxon>
        <taxon>Bacteroidota</taxon>
        <taxon>Flavobacteriia</taxon>
        <taxon>Flavobacteriales</taxon>
        <taxon>Flavobacteriaceae</taxon>
        <taxon>Zobellia</taxon>
    </lineage>
</organism>
<dbReference type="InterPro" id="IPR019734">
    <property type="entry name" value="TPR_rpt"/>
</dbReference>
<dbReference type="SMART" id="SM00342">
    <property type="entry name" value="HTH_ARAC"/>
    <property type="match status" value="1"/>
</dbReference>
<evidence type="ECO:0000313" key="9">
    <source>
        <dbReference type="EMBL" id="SIT07817.1"/>
    </source>
</evidence>
<evidence type="ECO:0000256" key="5">
    <source>
        <dbReference type="SAM" id="Coils"/>
    </source>
</evidence>
<keyword evidence="7" id="KW-0812">Transmembrane</keyword>
<keyword evidence="5" id="KW-0175">Coiled coil</keyword>
<keyword evidence="7" id="KW-0472">Membrane</keyword>
<dbReference type="InterPro" id="IPR018060">
    <property type="entry name" value="HTH_AraC"/>
</dbReference>
<evidence type="ECO:0000256" key="6">
    <source>
        <dbReference type="SAM" id="MobiDB-lite"/>
    </source>
</evidence>
<dbReference type="SMART" id="SM00028">
    <property type="entry name" value="TPR"/>
    <property type="match status" value="3"/>
</dbReference>
<dbReference type="InterPro" id="IPR011990">
    <property type="entry name" value="TPR-like_helical_dom_sf"/>
</dbReference>
<dbReference type="PANTHER" id="PTHR43280:SF2">
    <property type="entry name" value="HTH-TYPE TRANSCRIPTIONAL REGULATOR EXSA"/>
    <property type="match status" value="1"/>
</dbReference>
<keyword evidence="2 9" id="KW-0238">DNA-binding</keyword>